<evidence type="ECO:0000313" key="3">
    <source>
        <dbReference type="Proteomes" id="UP000399805"/>
    </source>
</evidence>
<gene>
    <name evidence="2" type="ORF">AA23TX_08679</name>
</gene>
<protein>
    <submittedName>
        <fullName evidence="2">Uncharacterized protein</fullName>
    </submittedName>
</protein>
<accession>A0A6I8M4U9</accession>
<evidence type="ECO:0000256" key="1">
    <source>
        <dbReference type="SAM" id="MobiDB-lite"/>
    </source>
</evidence>
<sequence>MMRAHRSADDLLSNLPPRHPPSPEMVPRTTRDRTSPKRQVIAFAHGRHDVNVVAPQIALTWTYMTKTRQFVTRSRAGRCRRLPRGSTPVHHCKCTLTLLRKVSK</sequence>
<reference evidence="2 3" key="1">
    <citation type="submission" date="2019-09" db="EMBL/GenBank/DDBJ databases">
        <authorList>
            <person name="Leyn A S."/>
        </authorList>
    </citation>
    <scope>NUCLEOTIDE SEQUENCE [LARGE SCALE GENOMIC DNA]</scope>
    <source>
        <strain evidence="2">AA231_1</strain>
    </source>
</reference>
<feature type="region of interest" description="Disordered" evidence="1">
    <location>
        <begin position="1"/>
        <end position="36"/>
    </location>
</feature>
<keyword evidence="3" id="KW-1185">Reference proteome</keyword>
<dbReference type="Proteomes" id="UP000399805">
    <property type="component" value="Unassembled WGS sequence"/>
</dbReference>
<proteinExistence type="predicted"/>
<organism evidence="2 3">
    <name type="scientific">Amycolatopsis camponoti</name>
    <dbReference type="NCBI Taxonomy" id="2606593"/>
    <lineage>
        <taxon>Bacteria</taxon>
        <taxon>Bacillati</taxon>
        <taxon>Actinomycetota</taxon>
        <taxon>Actinomycetes</taxon>
        <taxon>Pseudonocardiales</taxon>
        <taxon>Pseudonocardiaceae</taxon>
        <taxon>Amycolatopsis</taxon>
    </lineage>
</organism>
<name>A0A6I8M4U9_9PSEU</name>
<dbReference type="AlphaFoldDB" id="A0A6I8M4U9"/>
<dbReference type="EMBL" id="CABVGP010000003">
    <property type="protein sequence ID" value="VVJ23794.1"/>
    <property type="molecule type" value="Genomic_DNA"/>
</dbReference>
<evidence type="ECO:0000313" key="2">
    <source>
        <dbReference type="EMBL" id="VVJ23794.1"/>
    </source>
</evidence>